<dbReference type="InterPro" id="IPR029063">
    <property type="entry name" value="SAM-dependent_MTases_sf"/>
</dbReference>
<dbReference type="Pfam" id="PF01135">
    <property type="entry name" value="PCMT"/>
    <property type="match status" value="1"/>
</dbReference>
<protein>
    <recommendedName>
        <fullName evidence="2">Protein-L-isoaspartate O-methyltransferase</fullName>
    </recommendedName>
    <alternativeName>
        <fullName evidence="3">Protein L-isoaspartyl methyltransferase</fullName>
    </alternativeName>
</protein>
<dbReference type="Proteomes" id="UP000199496">
    <property type="component" value="Unassembled WGS sequence"/>
</dbReference>
<organism evidence="4 5">
    <name type="scientific">Ectothiorhodospira magna</name>
    <dbReference type="NCBI Taxonomy" id="867345"/>
    <lineage>
        <taxon>Bacteria</taxon>
        <taxon>Pseudomonadati</taxon>
        <taxon>Pseudomonadota</taxon>
        <taxon>Gammaproteobacteria</taxon>
        <taxon>Chromatiales</taxon>
        <taxon>Ectothiorhodospiraceae</taxon>
        <taxon>Ectothiorhodospira</taxon>
    </lineage>
</organism>
<dbReference type="Gene3D" id="3.40.50.150">
    <property type="entry name" value="Vaccinia Virus protein VP39"/>
    <property type="match status" value="1"/>
</dbReference>
<evidence type="ECO:0000256" key="3">
    <source>
        <dbReference type="ARBA" id="ARBA00030757"/>
    </source>
</evidence>
<evidence type="ECO:0000313" key="5">
    <source>
        <dbReference type="Proteomes" id="UP000199496"/>
    </source>
</evidence>
<name>A0A1H9ENA2_9GAMM</name>
<dbReference type="InterPro" id="IPR000682">
    <property type="entry name" value="PCMT"/>
</dbReference>
<dbReference type="PANTHER" id="PTHR11579:SF18">
    <property type="entry name" value="PROTEIN-L-ISOASPARTATE O-METHYLTRANSFERASE"/>
    <property type="match status" value="1"/>
</dbReference>
<dbReference type="CDD" id="cd02440">
    <property type="entry name" value="AdoMet_MTases"/>
    <property type="match status" value="1"/>
</dbReference>
<reference evidence="4 5" key="1">
    <citation type="submission" date="2016-10" db="EMBL/GenBank/DDBJ databases">
        <authorList>
            <person name="de Groot N.N."/>
        </authorList>
    </citation>
    <scope>NUCLEOTIDE SEQUENCE [LARGE SCALE GENOMIC DNA]</scope>
    <source>
        <strain evidence="4 5">B7-7</strain>
    </source>
</reference>
<dbReference type="GO" id="GO:0005737">
    <property type="term" value="C:cytoplasm"/>
    <property type="evidence" value="ECO:0007669"/>
    <property type="project" value="TreeGrafter"/>
</dbReference>
<evidence type="ECO:0000256" key="2">
    <source>
        <dbReference type="ARBA" id="ARBA00013346"/>
    </source>
</evidence>
<dbReference type="STRING" id="867345.SAMN05421693_12240"/>
<dbReference type="GO" id="GO:0004719">
    <property type="term" value="F:protein-L-isoaspartate (D-aspartate) O-methyltransferase activity"/>
    <property type="evidence" value="ECO:0007669"/>
    <property type="project" value="InterPro"/>
</dbReference>
<sequence>MNLNQARFNMVEQQVRPWDVLAPKVLDVMENLPRERFVPPVHGKLAYADLEIPLGQGEFMLRPTVEGRLLQALDIQPEDSILEIGTGSGYLTACLARLGQQVDSIDIHGTFTRTAAKHLHNTGITNVRLETGNAAEGCTGQRPHYDVIAVTASMAHYRDCFERQLNPGGRLFVVVGEAPAMEAMLVVRQGENEFIRHVLFETSLKPLRGFEPRPRFVL</sequence>
<dbReference type="PANTHER" id="PTHR11579">
    <property type="entry name" value="PROTEIN-L-ISOASPARTATE O-METHYLTRANSFERASE"/>
    <property type="match status" value="1"/>
</dbReference>
<gene>
    <name evidence="4" type="ORF">SAMN05421693_12240</name>
</gene>
<comment type="similarity">
    <text evidence="1">Belongs to the methyltransferase superfamily. L-isoaspartyl/D-aspartyl protein methyltransferase family.</text>
</comment>
<proteinExistence type="inferred from homology"/>
<evidence type="ECO:0000256" key="1">
    <source>
        <dbReference type="ARBA" id="ARBA00005369"/>
    </source>
</evidence>
<dbReference type="SUPFAM" id="SSF53335">
    <property type="entry name" value="S-adenosyl-L-methionine-dependent methyltransferases"/>
    <property type="match status" value="1"/>
</dbReference>
<evidence type="ECO:0000313" key="4">
    <source>
        <dbReference type="EMBL" id="SEQ27200.1"/>
    </source>
</evidence>
<dbReference type="AlphaFoldDB" id="A0A1H9ENA2"/>
<keyword evidence="5" id="KW-1185">Reference proteome</keyword>
<dbReference type="GO" id="GO:0032259">
    <property type="term" value="P:methylation"/>
    <property type="evidence" value="ECO:0007669"/>
    <property type="project" value="UniProtKB-KW"/>
</dbReference>
<dbReference type="RefSeq" id="WP_090208098.1">
    <property type="nucleotide sequence ID" value="NZ_FOFO01000022.1"/>
</dbReference>
<accession>A0A1H9ENA2</accession>
<keyword evidence="4" id="KW-0489">Methyltransferase</keyword>
<keyword evidence="4" id="KW-0808">Transferase</keyword>
<dbReference type="EMBL" id="FOFO01000022">
    <property type="protein sequence ID" value="SEQ27200.1"/>
    <property type="molecule type" value="Genomic_DNA"/>
</dbReference>
<dbReference type="OrthoDB" id="9810066at2"/>